<keyword evidence="5" id="KW-0687">Ribonucleoprotein</keyword>
<reference evidence="8" key="1">
    <citation type="journal article" date="2014" name="Proc. Natl. Acad. Sci. U.S.A.">
        <title>Massive programmed translational jumping in mitochondria.</title>
        <authorList>
            <person name="Lang B.F."/>
            <person name="Jakubkova M."/>
            <person name="Hegedusova E."/>
            <person name="Daoud R."/>
            <person name="Forget L."/>
            <person name="Brejova B."/>
            <person name="Vinar T."/>
            <person name="Kosa P."/>
            <person name="Fricova D."/>
            <person name="Nebohacova M."/>
            <person name="Griac P."/>
            <person name="Tomaska L."/>
            <person name="Burger G."/>
            <person name="Nosek J."/>
        </authorList>
    </citation>
    <scope>NUCLEOTIDE SEQUENCE</scope>
    <source>
        <strain evidence="8">270</strain>
    </source>
</reference>
<sequence length="342" mass="38508">MRKEILKNLVKTLLDARLHSLQRGEKIVQKIQSQGAQLQKYNTANDNKHNLYRFSNQNMVNTVLRQNLLGELLSKYFQSKILGTNAQWMGQQVRYLISEPIFKDSNKKLSVVVFVYNAFANQVAKAQQDGKVINNNLLLIRMINNISQGAESLNNLLSRHFGKKVEVEPIILKYDYFSSEIFSDNLSGNINRFGTFKKGYTRILNNNINATALPAAKSLQISNKLGEHISQVRANNILNALSSGAQILPGEFLNKGNVVWNLLNNKYLIGYSFEFAGKLPKAVSTARTLKDIRFSGTLKCNTSDNASVLFNLNSRISNISQAQKSNINKNGKFNVRIKLGHL</sequence>
<evidence type="ECO:0000313" key="8">
    <source>
        <dbReference type="EMBL" id="AHY04986.1"/>
    </source>
</evidence>
<evidence type="ECO:0000256" key="6">
    <source>
        <dbReference type="ARBA" id="ARBA00035157"/>
    </source>
</evidence>
<dbReference type="Pfam" id="PF05316">
    <property type="entry name" value="VAR1"/>
    <property type="match status" value="1"/>
</dbReference>
<name>A0A023UPD3_MAGMU</name>
<keyword evidence="4 8" id="KW-0496">Mitochondrion</keyword>
<evidence type="ECO:0000256" key="3">
    <source>
        <dbReference type="ARBA" id="ARBA00022980"/>
    </source>
</evidence>
<evidence type="ECO:0000256" key="5">
    <source>
        <dbReference type="ARBA" id="ARBA00023274"/>
    </source>
</evidence>
<organism evidence="8">
    <name type="scientific">Magnusiomyces magnusii</name>
    <name type="common">Yeast</name>
    <name type="synonym">Dipodascus magnusii</name>
    <dbReference type="NCBI Taxonomy" id="43963"/>
    <lineage>
        <taxon>Eukaryota</taxon>
        <taxon>Fungi</taxon>
        <taxon>Dikarya</taxon>
        <taxon>Ascomycota</taxon>
        <taxon>Saccharomycotina</taxon>
        <taxon>Dipodascomycetes</taxon>
        <taxon>Dipodascales</taxon>
        <taxon>Dipodascaceae</taxon>
        <taxon>Magnusiomyces</taxon>
    </lineage>
</organism>
<evidence type="ECO:0000256" key="1">
    <source>
        <dbReference type="ARBA" id="ARBA00004173"/>
    </source>
</evidence>
<keyword evidence="3 8" id="KW-0689">Ribosomal protein</keyword>
<accession>A0A023UPD3</accession>
<dbReference type="GO" id="GO:0005840">
    <property type="term" value="C:ribosome"/>
    <property type="evidence" value="ECO:0007669"/>
    <property type="project" value="UniProtKB-KW"/>
</dbReference>
<proteinExistence type="inferred from homology"/>
<protein>
    <recommendedName>
        <fullName evidence="6">Small ribosomal subunit protein uS3m</fullName>
    </recommendedName>
    <alternativeName>
        <fullName evidence="7">Ribosomal protein VAR1, mitochondrial</fullName>
    </alternativeName>
</protein>
<evidence type="ECO:0000256" key="2">
    <source>
        <dbReference type="ARBA" id="ARBA00010761"/>
    </source>
</evidence>
<evidence type="ECO:0000256" key="7">
    <source>
        <dbReference type="ARBA" id="ARBA00035430"/>
    </source>
</evidence>
<evidence type="ECO:0000256" key="4">
    <source>
        <dbReference type="ARBA" id="ARBA00023128"/>
    </source>
</evidence>
<dbReference type="GO" id="GO:0005739">
    <property type="term" value="C:mitochondrion"/>
    <property type="evidence" value="ECO:0007669"/>
    <property type="project" value="UniProtKB-SubCell"/>
</dbReference>
<dbReference type="GO" id="GO:0003735">
    <property type="term" value="F:structural constituent of ribosome"/>
    <property type="evidence" value="ECO:0007669"/>
    <property type="project" value="InterPro"/>
</dbReference>
<geneLocation type="mitochondrion" evidence="8"/>
<dbReference type="AlphaFoldDB" id="A0A023UPD3"/>
<dbReference type="GO" id="GO:0006412">
    <property type="term" value="P:translation"/>
    <property type="evidence" value="ECO:0007669"/>
    <property type="project" value="InterPro"/>
</dbReference>
<dbReference type="InterPro" id="IPR007980">
    <property type="entry name" value="Ribosomal_uS3m_fun"/>
</dbReference>
<gene>
    <name evidence="8" type="primary">rps3</name>
</gene>
<comment type="subcellular location">
    <subcellularLocation>
        <location evidence="1">Mitochondrion</location>
    </subcellularLocation>
</comment>
<comment type="similarity">
    <text evidence="2">Belongs to the universal ribosomal protein uS3 family.</text>
</comment>
<dbReference type="EMBL" id="KJ459953">
    <property type="protein sequence ID" value="AHY04986.1"/>
    <property type="molecule type" value="Genomic_DNA"/>
</dbReference>
<dbReference type="GO" id="GO:1990904">
    <property type="term" value="C:ribonucleoprotein complex"/>
    <property type="evidence" value="ECO:0007669"/>
    <property type="project" value="UniProtKB-KW"/>
</dbReference>